<protein>
    <recommendedName>
        <fullName evidence="4">DUF327 family protein</fullName>
    </recommendedName>
</protein>
<name>A0A179SVU8_9BACI</name>
<dbReference type="Pfam" id="PF03885">
    <property type="entry name" value="DUF327"/>
    <property type="match status" value="1"/>
</dbReference>
<dbReference type="AlphaFoldDB" id="A0A179SVU8"/>
<dbReference type="InterPro" id="IPR005585">
    <property type="entry name" value="DUF327"/>
</dbReference>
<keyword evidence="3" id="KW-1185">Reference proteome</keyword>
<dbReference type="OrthoDB" id="1680946at2"/>
<dbReference type="STRING" id="152268.A6K24_23880"/>
<dbReference type="RefSeq" id="WP_066333579.1">
    <property type="nucleotide sequence ID" value="NZ_LWSG01000019.1"/>
</dbReference>
<comment type="caution">
    <text evidence="2">The sequence shown here is derived from an EMBL/GenBank/DDBJ whole genome shotgun (WGS) entry which is preliminary data.</text>
</comment>
<evidence type="ECO:0008006" key="4">
    <source>
        <dbReference type="Google" id="ProtNLM"/>
    </source>
</evidence>
<reference evidence="3" key="1">
    <citation type="submission" date="2016-04" db="EMBL/GenBank/DDBJ databases">
        <authorList>
            <person name="Lyu Z."/>
            <person name="Lyu W."/>
        </authorList>
    </citation>
    <scope>NUCLEOTIDE SEQUENCE [LARGE SCALE GENOMIC DNA]</scope>
    <source>
        <strain evidence="3">C44</strain>
    </source>
</reference>
<dbReference type="InterPro" id="IPR024042">
    <property type="entry name" value="TM1646-like_dom_sf"/>
</dbReference>
<evidence type="ECO:0000313" key="3">
    <source>
        <dbReference type="Proteomes" id="UP000078534"/>
    </source>
</evidence>
<evidence type="ECO:0000313" key="2">
    <source>
        <dbReference type="EMBL" id="OAS85745.1"/>
    </source>
</evidence>
<sequence>MKISQDIRSTMDKRGLEQKAAQTTSKGFQDLISKQGNKLQMEQLNKLLVNIEDAGRRVSKSRNFSDLSKYKLLVKKFIHEAVEYGMTMKQSRSWDYNGNSRSLRIIEQVDKSLVELADEIVNKERSTIDILAKIGEVKGLLINLYT</sequence>
<proteinExistence type="predicted"/>
<evidence type="ECO:0000256" key="1">
    <source>
        <dbReference type="SAM" id="MobiDB-lite"/>
    </source>
</evidence>
<organism evidence="2 3">
    <name type="scientific">Metabacillus litoralis</name>
    <dbReference type="NCBI Taxonomy" id="152268"/>
    <lineage>
        <taxon>Bacteria</taxon>
        <taxon>Bacillati</taxon>
        <taxon>Bacillota</taxon>
        <taxon>Bacilli</taxon>
        <taxon>Bacillales</taxon>
        <taxon>Bacillaceae</taxon>
        <taxon>Metabacillus</taxon>
    </lineage>
</organism>
<dbReference type="Gene3D" id="1.20.120.490">
    <property type="entry name" value="Hypothetical protein TM1646-like domain"/>
    <property type="match status" value="1"/>
</dbReference>
<dbReference type="EMBL" id="LWSG01000019">
    <property type="protein sequence ID" value="OAS85745.1"/>
    <property type="molecule type" value="Genomic_DNA"/>
</dbReference>
<accession>A0A179SVU8</accession>
<gene>
    <name evidence="2" type="ORF">A6K24_23880</name>
</gene>
<feature type="region of interest" description="Disordered" evidence="1">
    <location>
        <begin position="1"/>
        <end position="22"/>
    </location>
</feature>
<dbReference type="Proteomes" id="UP000078534">
    <property type="component" value="Unassembled WGS sequence"/>
</dbReference>
<dbReference type="SUPFAM" id="SSF158397">
    <property type="entry name" value="TM1646-like"/>
    <property type="match status" value="1"/>
</dbReference>